<dbReference type="SUPFAM" id="SSF48371">
    <property type="entry name" value="ARM repeat"/>
    <property type="match status" value="1"/>
</dbReference>
<dbReference type="Proteomes" id="UP000187735">
    <property type="component" value="Chromosome"/>
</dbReference>
<dbReference type="RefSeq" id="WP_077026651.1">
    <property type="nucleotide sequence ID" value="NZ_CP017641.1"/>
</dbReference>
<feature type="signal peptide" evidence="2">
    <location>
        <begin position="1"/>
        <end position="22"/>
    </location>
</feature>
<gene>
    <name evidence="3" type="ORF">Fuma_05153</name>
</gene>
<dbReference type="InterPro" id="IPR016024">
    <property type="entry name" value="ARM-type_fold"/>
</dbReference>
<evidence type="ECO:0000313" key="4">
    <source>
        <dbReference type="Proteomes" id="UP000187735"/>
    </source>
</evidence>
<dbReference type="OrthoDB" id="215753at2"/>
<keyword evidence="2" id="KW-0732">Signal</keyword>
<dbReference type="AlphaFoldDB" id="A0A1P8WN71"/>
<dbReference type="InterPro" id="IPR011989">
    <property type="entry name" value="ARM-like"/>
</dbReference>
<feature type="compositionally biased region" description="Low complexity" evidence="1">
    <location>
        <begin position="287"/>
        <end position="299"/>
    </location>
</feature>
<protein>
    <submittedName>
        <fullName evidence="3">Uncharacterized protein</fullName>
    </submittedName>
</protein>
<feature type="chain" id="PRO_5012862809" evidence="2">
    <location>
        <begin position="23"/>
        <end position="346"/>
    </location>
</feature>
<accession>A0A1P8WN71</accession>
<dbReference type="EMBL" id="CP017641">
    <property type="protein sequence ID" value="APZ95495.1"/>
    <property type="molecule type" value="Genomic_DNA"/>
</dbReference>
<evidence type="ECO:0000256" key="1">
    <source>
        <dbReference type="SAM" id="MobiDB-lite"/>
    </source>
</evidence>
<evidence type="ECO:0000256" key="2">
    <source>
        <dbReference type="SAM" id="SignalP"/>
    </source>
</evidence>
<reference evidence="3 4" key="1">
    <citation type="journal article" date="2016" name="Front. Microbiol.">
        <title>Fuerstia marisgermanicae gen. nov., sp. nov., an Unusual Member of the Phylum Planctomycetes from the German Wadden Sea.</title>
        <authorList>
            <person name="Kohn T."/>
            <person name="Heuer A."/>
            <person name="Jogler M."/>
            <person name="Vollmers J."/>
            <person name="Boedeker C."/>
            <person name="Bunk B."/>
            <person name="Rast P."/>
            <person name="Borchert D."/>
            <person name="Glockner I."/>
            <person name="Freese H.M."/>
            <person name="Klenk H.P."/>
            <person name="Overmann J."/>
            <person name="Kaster A.K."/>
            <person name="Rohde M."/>
            <person name="Wiegand S."/>
            <person name="Jogler C."/>
        </authorList>
    </citation>
    <scope>NUCLEOTIDE SEQUENCE [LARGE SCALE GENOMIC DNA]</scope>
    <source>
        <strain evidence="3 4">NH11</strain>
    </source>
</reference>
<organism evidence="3 4">
    <name type="scientific">Fuerstiella marisgermanici</name>
    <dbReference type="NCBI Taxonomy" id="1891926"/>
    <lineage>
        <taxon>Bacteria</taxon>
        <taxon>Pseudomonadati</taxon>
        <taxon>Planctomycetota</taxon>
        <taxon>Planctomycetia</taxon>
        <taxon>Planctomycetales</taxon>
        <taxon>Planctomycetaceae</taxon>
        <taxon>Fuerstiella</taxon>
    </lineage>
</organism>
<keyword evidence="4" id="KW-1185">Reference proteome</keyword>
<proteinExistence type="predicted"/>
<dbReference type="Gene3D" id="1.25.10.10">
    <property type="entry name" value="Leucine-rich Repeat Variant"/>
    <property type="match status" value="1"/>
</dbReference>
<name>A0A1P8WN71_9PLAN</name>
<sequence precursor="true">MRLITTLACAIGLLNTSAVVDAGLFDFGRGKQQLSCAEDCQTACRPRIARPSWINIFSHQRKSSNCCDTGGCTIGSNASCCAPDGCAPICESTCCAPAACSCSACCGEGGLCSPNGCGDLLTGCFNPNCHHDGCCSPATKCEVAELIAESKTACYARHRRSAIHKLGDHYDCCCHPEIMNAFICALNDSDERVRAKAADEIGDQMRRNRCICGAPVIRALKFSLADCDRHVRRQAEEALQLCGYDIVDGCCQGQYCAAPCDSCAAQPSVAPFATPSMSDELLPADGMNSPMPVPESSMPPATPDVPQSEAEAADEPTVTTLQHFFTGQVHEIQQVSADCGLATAVE</sequence>
<dbReference type="KEGG" id="fmr:Fuma_05153"/>
<evidence type="ECO:0000313" key="3">
    <source>
        <dbReference type="EMBL" id="APZ95495.1"/>
    </source>
</evidence>
<feature type="region of interest" description="Disordered" evidence="1">
    <location>
        <begin position="287"/>
        <end position="314"/>
    </location>
</feature>